<organism evidence="8 9">
    <name type="scientific">Clohesyomyces aquaticus</name>
    <dbReference type="NCBI Taxonomy" id="1231657"/>
    <lineage>
        <taxon>Eukaryota</taxon>
        <taxon>Fungi</taxon>
        <taxon>Dikarya</taxon>
        <taxon>Ascomycota</taxon>
        <taxon>Pezizomycotina</taxon>
        <taxon>Dothideomycetes</taxon>
        <taxon>Pleosporomycetidae</taxon>
        <taxon>Pleosporales</taxon>
        <taxon>Lindgomycetaceae</taxon>
        <taxon>Clohesyomyces</taxon>
    </lineage>
</organism>
<feature type="region of interest" description="Disordered" evidence="6">
    <location>
        <begin position="88"/>
        <end position="130"/>
    </location>
</feature>
<protein>
    <recommendedName>
        <fullName evidence="7">Zn(2)-C6 fungal-type domain-containing protein</fullName>
    </recommendedName>
</protein>
<dbReference type="SMART" id="SM00066">
    <property type="entry name" value="GAL4"/>
    <property type="match status" value="1"/>
</dbReference>
<keyword evidence="9" id="KW-1185">Reference proteome</keyword>
<accession>A0A1Y1ZSG9</accession>
<dbReference type="InterPro" id="IPR051089">
    <property type="entry name" value="prtT"/>
</dbReference>
<evidence type="ECO:0000256" key="6">
    <source>
        <dbReference type="SAM" id="MobiDB-lite"/>
    </source>
</evidence>
<dbReference type="PROSITE" id="PS50048">
    <property type="entry name" value="ZN2_CY6_FUNGAL_2"/>
    <property type="match status" value="1"/>
</dbReference>
<dbReference type="GO" id="GO:0000981">
    <property type="term" value="F:DNA-binding transcription factor activity, RNA polymerase II-specific"/>
    <property type="evidence" value="ECO:0007669"/>
    <property type="project" value="InterPro"/>
</dbReference>
<dbReference type="PANTHER" id="PTHR31845:SF39">
    <property type="entry name" value="TRANSCRIPTION FACTOR PBCR-RELATED"/>
    <property type="match status" value="1"/>
</dbReference>
<feature type="compositionally biased region" description="Acidic residues" evidence="6">
    <location>
        <begin position="99"/>
        <end position="114"/>
    </location>
</feature>
<dbReference type="InterPro" id="IPR001138">
    <property type="entry name" value="Zn2Cys6_DnaBD"/>
</dbReference>
<keyword evidence="5" id="KW-0539">Nucleus</keyword>
<evidence type="ECO:0000256" key="2">
    <source>
        <dbReference type="ARBA" id="ARBA00023015"/>
    </source>
</evidence>
<feature type="region of interest" description="Disordered" evidence="6">
    <location>
        <begin position="609"/>
        <end position="663"/>
    </location>
</feature>
<keyword evidence="4" id="KW-0804">Transcription</keyword>
<dbReference type="GO" id="GO:0000976">
    <property type="term" value="F:transcription cis-regulatory region binding"/>
    <property type="evidence" value="ECO:0007669"/>
    <property type="project" value="TreeGrafter"/>
</dbReference>
<dbReference type="SUPFAM" id="SSF57701">
    <property type="entry name" value="Zn2/Cys6 DNA-binding domain"/>
    <property type="match status" value="1"/>
</dbReference>
<proteinExistence type="predicted"/>
<evidence type="ECO:0000256" key="4">
    <source>
        <dbReference type="ARBA" id="ARBA00023163"/>
    </source>
</evidence>
<dbReference type="OrthoDB" id="5226580at2759"/>
<name>A0A1Y1ZSG9_9PLEO</name>
<dbReference type="Pfam" id="PF00172">
    <property type="entry name" value="Zn_clus"/>
    <property type="match status" value="1"/>
</dbReference>
<dbReference type="Proteomes" id="UP000193144">
    <property type="component" value="Unassembled WGS sequence"/>
</dbReference>
<keyword evidence="3" id="KW-0238">DNA-binding</keyword>
<dbReference type="CDD" id="cd12148">
    <property type="entry name" value="fungal_TF_MHR"/>
    <property type="match status" value="1"/>
</dbReference>
<evidence type="ECO:0000256" key="5">
    <source>
        <dbReference type="ARBA" id="ARBA00023242"/>
    </source>
</evidence>
<dbReference type="GO" id="GO:0005634">
    <property type="term" value="C:nucleus"/>
    <property type="evidence" value="ECO:0007669"/>
    <property type="project" value="UniProtKB-SubCell"/>
</dbReference>
<evidence type="ECO:0000256" key="1">
    <source>
        <dbReference type="ARBA" id="ARBA00004123"/>
    </source>
</evidence>
<sequence>MFPSSGSTPDSASKKSIDQQLNRACESCRLSKVRCLMDPVSGSSQCQRCAKAGRTCVFAPPAKRRQRKRTDVRVAELEKEVRQMRSLLRTNRISPVEASDNEPESAGEESDEPEEHVVKESPTYTTSHPIYPPTAIFTEKSCPNDIPDDSKLRQAFGSADLDIVERGFITMEMAEDLLGIYRNELVVACPGVVVPSDWTAADLRTKKPALFHAVMAAASHCKGSELSNQLHEEVVYLYARSLFIKGEKALQYVQALLITVAFYTPPNTPSQLQIYQWGNMAASMALELGLASKPRTHEQLPKRAIKSLQRISSAEELLEHCRTILVLYVMTAGFAMRLRRPSILIYNSWMEECMSLMQQSPLLDDRRVVAWVKLQRIADEAMTAFGFDDASTSFSLSELRLQVILRVFERRMQDWQKSIPSEVMTMSLTIEYHQNMCSMFEFAMDGGRYDAPEFKNRHFSLPALDDDSVQPEALISRSALQINATIRVISHAHALLDHWLELPAEALQKAPTVLFVRPVYAIVALLRADYAVGLGVEGMGGVLDSQSLKVDSYLNNVIQRVSAAIGPQKCRVPSHWLFVLNHKLKMWHDEHQAWRKEGRKPIRSLPLNCKGAKEPAEHNPIPFGGPKPQETVSASATAPNQPMPPAPLAPATTSPGPPGTGLGTMPNFGVSSAYSSWPANTGLSMTSTDGPQPQLPADLMTDFSSAFQNGDLYLWNDVNDNFGGWVPQGGSIYSDMQFGAMNSGY</sequence>
<reference evidence="8 9" key="1">
    <citation type="submission" date="2016-07" db="EMBL/GenBank/DDBJ databases">
        <title>Pervasive Adenine N6-methylation of Active Genes in Fungi.</title>
        <authorList>
            <consortium name="DOE Joint Genome Institute"/>
            <person name="Mondo S.J."/>
            <person name="Dannebaum R.O."/>
            <person name="Kuo R.C."/>
            <person name="Labutti K."/>
            <person name="Haridas S."/>
            <person name="Kuo A."/>
            <person name="Salamov A."/>
            <person name="Ahrendt S.R."/>
            <person name="Lipzen A."/>
            <person name="Sullivan W."/>
            <person name="Andreopoulos W.B."/>
            <person name="Clum A."/>
            <person name="Lindquist E."/>
            <person name="Daum C."/>
            <person name="Ramamoorthy G.K."/>
            <person name="Gryganskyi A."/>
            <person name="Culley D."/>
            <person name="Magnuson J.K."/>
            <person name="James T.Y."/>
            <person name="O'Malley M.A."/>
            <person name="Stajich J.E."/>
            <person name="Spatafora J.W."/>
            <person name="Visel A."/>
            <person name="Grigoriev I.V."/>
        </authorList>
    </citation>
    <scope>NUCLEOTIDE SEQUENCE [LARGE SCALE GENOMIC DNA]</scope>
    <source>
        <strain evidence="8 9">CBS 115471</strain>
    </source>
</reference>
<dbReference type="CDD" id="cd00067">
    <property type="entry name" value="GAL4"/>
    <property type="match status" value="1"/>
</dbReference>
<dbReference type="STRING" id="1231657.A0A1Y1ZSG9"/>
<dbReference type="PROSITE" id="PS00463">
    <property type="entry name" value="ZN2_CY6_FUNGAL_1"/>
    <property type="match status" value="1"/>
</dbReference>
<dbReference type="AlphaFoldDB" id="A0A1Y1ZSG9"/>
<evidence type="ECO:0000256" key="3">
    <source>
        <dbReference type="ARBA" id="ARBA00023125"/>
    </source>
</evidence>
<dbReference type="InterPro" id="IPR036864">
    <property type="entry name" value="Zn2-C6_fun-type_DNA-bd_sf"/>
</dbReference>
<dbReference type="GO" id="GO:0008270">
    <property type="term" value="F:zinc ion binding"/>
    <property type="evidence" value="ECO:0007669"/>
    <property type="project" value="InterPro"/>
</dbReference>
<evidence type="ECO:0000313" key="9">
    <source>
        <dbReference type="Proteomes" id="UP000193144"/>
    </source>
</evidence>
<gene>
    <name evidence="8" type="ORF">BCR34DRAFT_481476</name>
</gene>
<dbReference type="EMBL" id="MCFA01000044">
    <property type="protein sequence ID" value="ORY13158.1"/>
    <property type="molecule type" value="Genomic_DNA"/>
</dbReference>
<keyword evidence="2" id="KW-0805">Transcription regulation</keyword>
<evidence type="ECO:0000313" key="8">
    <source>
        <dbReference type="EMBL" id="ORY13158.1"/>
    </source>
</evidence>
<dbReference type="PANTHER" id="PTHR31845">
    <property type="entry name" value="FINGER DOMAIN PROTEIN, PUTATIVE-RELATED"/>
    <property type="match status" value="1"/>
</dbReference>
<evidence type="ECO:0000259" key="7">
    <source>
        <dbReference type="PROSITE" id="PS50048"/>
    </source>
</evidence>
<comment type="subcellular location">
    <subcellularLocation>
        <location evidence="1">Nucleus</location>
    </subcellularLocation>
</comment>
<dbReference type="Gene3D" id="4.10.240.10">
    <property type="entry name" value="Zn(2)-C6 fungal-type DNA-binding domain"/>
    <property type="match status" value="1"/>
</dbReference>
<feature type="domain" description="Zn(2)-C6 fungal-type" evidence="7">
    <location>
        <begin position="24"/>
        <end position="58"/>
    </location>
</feature>
<comment type="caution">
    <text evidence="8">The sequence shown here is derived from an EMBL/GenBank/DDBJ whole genome shotgun (WGS) entry which is preliminary data.</text>
</comment>